<reference evidence="5 6" key="1">
    <citation type="submission" date="2019-06" db="EMBL/GenBank/DDBJ databases">
        <title>Sorghum-associated microbial communities from plants grown in Nebraska, USA.</title>
        <authorList>
            <person name="Schachtman D."/>
        </authorList>
    </citation>
    <scope>NUCLEOTIDE SEQUENCE [LARGE SCALE GENOMIC DNA]</scope>
    <source>
        <strain evidence="5 6">1209</strain>
    </source>
</reference>
<dbReference type="AlphaFoldDB" id="A0A561PRF9"/>
<dbReference type="PANTHER" id="PTHR43280">
    <property type="entry name" value="ARAC-FAMILY TRANSCRIPTIONAL REGULATOR"/>
    <property type="match status" value="1"/>
</dbReference>
<protein>
    <submittedName>
        <fullName evidence="5">AraC-like DNA-binding protein</fullName>
    </submittedName>
</protein>
<sequence>MANIETIADFYKKNIGWTSGRVSQETGHFNVFQSEYSDDNPPNPSAYRRRDFYKITLSFGPSELQFADKIVQVKKQALIFLNPQIPYTADLSQVSSSYCLVFNQSFFHQHGHPGEYPVYQPGGIHAFELTDEQANSARSIFQRMLEEIDADYLYKYDVLRNLVLELIHFALKTQLFAAAHLKPRLNASERIAALFTALLERHYAIDDSAQRIVLRSPADFAHHMNIHVNHLNRALKEVTAKTTSQLIATRCLTEAKTLLKQSTWNVGEIAYALGFLETAHFNAFFKKHMGTTPLGFRNV</sequence>
<keyword evidence="1" id="KW-0805">Transcription regulation</keyword>
<evidence type="ECO:0000256" key="2">
    <source>
        <dbReference type="ARBA" id="ARBA00023125"/>
    </source>
</evidence>
<accession>A0A561PRF9</accession>
<evidence type="ECO:0000313" key="5">
    <source>
        <dbReference type="EMBL" id="TWF40697.1"/>
    </source>
</evidence>
<evidence type="ECO:0000256" key="3">
    <source>
        <dbReference type="ARBA" id="ARBA00023163"/>
    </source>
</evidence>
<keyword evidence="3" id="KW-0804">Transcription</keyword>
<dbReference type="SUPFAM" id="SSF46689">
    <property type="entry name" value="Homeodomain-like"/>
    <property type="match status" value="1"/>
</dbReference>
<name>A0A561PRF9_9BACT</name>
<feature type="domain" description="HTH araC/xylS-type" evidence="4">
    <location>
        <begin position="189"/>
        <end position="299"/>
    </location>
</feature>
<dbReference type="PROSITE" id="PS01124">
    <property type="entry name" value="HTH_ARAC_FAMILY_2"/>
    <property type="match status" value="1"/>
</dbReference>
<dbReference type="EMBL" id="VIWO01000004">
    <property type="protein sequence ID" value="TWF40697.1"/>
    <property type="molecule type" value="Genomic_DNA"/>
</dbReference>
<proteinExistence type="predicted"/>
<dbReference type="InterPro" id="IPR018060">
    <property type="entry name" value="HTH_AraC"/>
</dbReference>
<organism evidence="5 6">
    <name type="scientific">Chitinophaga polysaccharea</name>
    <dbReference type="NCBI Taxonomy" id="1293035"/>
    <lineage>
        <taxon>Bacteria</taxon>
        <taxon>Pseudomonadati</taxon>
        <taxon>Bacteroidota</taxon>
        <taxon>Chitinophagia</taxon>
        <taxon>Chitinophagales</taxon>
        <taxon>Chitinophagaceae</taxon>
        <taxon>Chitinophaga</taxon>
    </lineage>
</organism>
<dbReference type="GO" id="GO:0003700">
    <property type="term" value="F:DNA-binding transcription factor activity"/>
    <property type="evidence" value="ECO:0007669"/>
    <property type="project" value="InterPro"/>
</dbReference>
<dbReference type="Proteomes" id="UP000320811">
    <property type="component" value="Unassembled WGS sequence"/>
</dbReference>
<evidence type="ECO:0000256" key="1">
    <source>
        <dbReference type="ARBA" id="ARBA00023015"/>
    </source>
</evidence>
<keyword evidence="2 5" id="KW-0238">DNA-binding</keyword>
<keyword evidence="6" id="KW-1185">Reference proteome</keyword>
<evidence type="ECO:0000259" key="4">
    <source>
        <dbReference type="PROSITE" id="PS01124"/>
    </source>
</evidence>
<dbReference type="Pfam" id="PF12833">
    <property type="entry name" value="HTH_18"/>
    <property type="match status" value="1"/>
</dbReference>
<dbReference type="PANTHER" id="PTHR43280:SF32">
    <property type="entry name" value="TRANSCRIPTIONAL REGULATORY PROTEIN"/>
    <property type="match status" value="1"/>
</dbReference>
<gene>
    <name evidence="5" type="ORF">FHW36_104381</name>
</gene>
<evidence type="ECO:0000313" key="6">
    <source>
        <dbReference type="Proteomes" id="UP000320811"/>
    </source>
</evidence>
<dbReference type="OrthoDB" id="629929at2"/>
<dbReference type="Gene3D" id="1.10.10.60">
    <property type="entry name" value="Homeodomain-like"/>
    <property type="match status" value="1"/>
</dbReference>
<dbReference type="RefSeq" id="WP_145670676.1">
    <property type="nucleotide sequence ID" value="NZ_VIWO01000004.1"/>
</dbReference>
<comment type="caution">
    <text evidence="5">The sequence shown here is derived from an EMBL/GenBank/DDBJ whole genome shotgun (WGS) entry which is preliminary data.</text>
</comment>
<dbReference type="InterPro" id="IPR009057">
    <property type="entry name" value="Homeodomain-like_sf"/>
</dbReference>
<dbReference type="SMART" id="SM00342">
    <property type="entry name" value="HTH_ARAC"/>
    <property type="match status" value="1"/>
</dbReference>
<dbReference type="GO" id="GO:0043565">
    <property type="term" value="F:sequence-specific DNA binding"/>
    <property type="evidence" value="ECO:0007669"/>
    <property type="project" value="InterPro"/>
</dbReference>